<sequence length="459" mass="50864">MATSGSGEPDMVLVSELLEQIERHPPAIAARKVLVEHYIAVSWLDAAKDGIVELKKHDPRDADVLRLAQVVEKEPEPPARQTTRTRRFSNSPKPIPNTHKKPYQPPPKTDSDLDAARKDLTRGYSSLRTRAGNILANIKHLSNLQKKNGVPQSQNTARIQAIVDGRKATASRTGPPGGVRGVARTIQANKLEKATALVIADLEDAMKWMREPHGKTSAVDDDTVREALVKRMQALEAALPDNLKIHAELGLMHVVHENLEKAYANDETMLGDLIKDIPREDFYVTEDNYAWAMTELVQAITVNGGVMRNPLSRQMFTPKDIRGILVHPEGKSLVALQVKQDEMSKGVRPDTITEMEKLSRVLLDDDSRDQLPSRHAIDVFMAYIATLPELEQKAIDGLRCPAKDSHTGQNYDFSIGEAVRDAKANRVCSHKTGDFIKQAATFLRQNRGAAADADKCIVM</sequence>
<dbReference type="AlphaFoldDB" id="A0A6A5U970"/>
<name>A0A6A5U970_9PLEO</name>
<protein>
    <submittedName>
        <fullName evidence="2">Uncharacterized protein</fullName>
    </submittedName>
</protein>
<evidence type="ECO:0000313" key="3">
    <source>
        <dbReference type="Proteomes" id="UP000800035"/>
    </source>
</evidence>
<dbReference type="Proteomes" id="UP000800035">
    <property type="component" value="Unassembled WGS sequence"/>
</dbReference>
<organism evidence="2 3">
    <name type="scientific">Byssothecium circinans</name>
    <dbReference type="NCBI Taxonomy" id="147558"/>
    <lineage>
        <taxon>Eukaryota</taxon>
        <taxon>Fungi</taxon>
        <taxon>Dikarya</taxon>
        <taxon>Ascomycota</taxon>
        <taxon>Pezizomycotina</taxon>
        <taxon>Dothideomycetes</taxon>
        <taxon>Pleosporomycetidae</taxon>
        <taxon>Pleosporales</taxon>
        <taxon>Massarineae</taxon>
        <taxon>Massarinaceae</taxon>
        <taxon>Byssothecium</taxon>
    </lineage>
</organism>
<dbReference type="OrthoDB" id="5379086at2759"/>
<feature type="region of interest" description="Disordered" evidence="1">
    <location>
        <begin position="70"/>
        <end position="114"/>
    </location>
</feature>
<evidence type="ECO:0000313" key="2">
    <source>
        <dbReference type="EMBL" id="KAF1961471.1"/>
    </source>
</evidence>
<accession>A0A6A5U970</accession>
<gene>
    <name evidence="2" type="ORF">CC80DRAFT_237981</name>
</gene>
<keyword evidence="3" id="KW-1185">Reference proteome</keyword>
<dbReference type="EMBL" id="ML976981">
    <property type="protein sequence ID" value="KAF1961471.1"/>
    <property type="molecule type" value="Genomic_DNA"/>
</dbReference>
<reference evidence="2" key="1">
    <citation type="journal article" date="2020" name="Stud. Mycol.">
        <title>101 Dothideomycetes genomes: a test case for predicting lifestyles and emergence of pathogens.</title>
        <authorList>
            <person name="Haridas S."/>
            <person name="Albert R."/>
            <person name="Binder M."/>
            <person name="Bloem J."/>
            <person name="Labutti K."/>
            <person name="Salamov A."/>
            <person name="Andreopoulos B."/>
            <person name="Baker S."/>
            <person name="Barry K."/>
            <person name="Bills G."/>
            <person name="Bluhm B."/>
            <person name="Cannon C."/>
            <person name="Castanera R."/>
            <person name="Culley D."/>
            <person name="Daum C."/>
            <person name="Ezra D."/>
            <person name="Gonzalez J."/>
            <person name="Henrissat B."/>
            <person name="Kuo A."/>
            <person name="Liang C."/>
            <person name="Lipzen A."/>
            <person name="Lutzoni F."/>
            <person name="Magnuson J."/>
            <person name="Mondo S."/>
            <person name="Nolan M."/>
            <person name="Ohm R."/>
            <person name="Pangilinan J."/>
            <person name="Park H.-J."/>
            <person name="Ramirez L."/>
            <person name="Alfaro M."/>
            <person name="Sun H."/>
            <person name="Tritt A."/>
            <person name="Yoshinaga Y."/>
            <person name="Zwiers L.-H."/>
            <person name="Turgeon B."/>
            <person name="Goodwin S."/>
            <person name="Spatafora J."/>
            <person name="Crous P."/>
            <person name="Grigoriev I."/>
        </authorList>
    </citation>
    <scope>NUCLEOTIDE SEQUENCE</scope>
    <source>
        <strain evidence="2">CBS 675.92</strain>
    </source>
</reference>
<evidence type="ECO:0000256" key="1">
    <source>
        <dbReference type="SAM" id="MobiDB-lite"/>
    </source>
</evidence>
<proteinExistence type="predicted"/>